<keyword evidence="3" id="KW-1185">Reference proteome</keyword>
<sequence length="65" mass="7380">MIALLPDEMRWGPEEVGVPGRDQSDRQIPEPARNCGRLDVLPVQKSSFRPPKLFLGTFMAEVWDV</sequence>
<dbReference type="EMBL" id="JACCBT010000001">
    <property type="protein sequence ID" value="NYE16932.1"/>
    <property type="molecule type" value="Genomic_DNA"/>
</dbReference>
<comment type="caution">
    <text evidence="2">The sequence shown here is derived from an EMBL/GenBank/DDBJ whole genome shotgun (WGS) entry which is preliminary data.</text>
</comment>
<proteinExistence type="predicted"/>
<evidence type="ECO:0000313" key="2">
    <source>
        <dbReference type="EMBL" id="NYE16932.1"/>
    </source>
</evidence>
<dbReference type="AlphaFoldDB" id="A0A7Y9GI76"/>
<reference evidence="2 3" key="1">
    <citation type="submission" date="2020-07" db="EMBL/GenBank/DDBJ databases">
        <title>Sequencing the genomes of 1000 actinobacteria strains.</title>
        <authorList>
            <person name="Klenk H.-P."/>
        </authorList>
    </citation>
    <scope>NUCLEOTIDE SEQUENCE [LARGE SCALE GENOMIC DNA]</scope>
    <source>
        <strain evidence="2 3">DSM 43461</strain>
    </source>
</reference>
<evidence type="ECO:0000256" key="1">
    <source>
        <dbReference type="SAM" id="MobiDB-lite"/>
    </source>
</evidence>
<organism evidence="2 3">
    <name type="scientific">Actinomadura citrea</name>
    <dbReference type="NCBI Taxonomy" id="46158"/>
    <lineage>
        <taxon>Bacteria</taxon>
        <taxon>Bacillati</taxon>
        <taxon>Actinomycetota</taxon>
        <taxon>Actinomycetes</taxon>
        <taxon>Streptosporangiales</taxon>
        <taxon>Thermomonosporaceae</taxon>
        <taxon>Actinomadura</taxon>
    </lineage>
</organism>
<protein>
    <submittedName>
        <fullName evidence="2">Uncharacterized protein</fullName>
    </submittedName>
</protein>
<dbReference type="Proteomes" id="UP000591272">
    <property type="component" value="Unassembled WGS sequence"/>
</dbReference>
<dbReference type="RefSeq" id="WP_179837392.1">
    <property type="nucleotide sequence ID" value="NZ_BMRD01000002.1"/>
</dbReference>
<name>A0A7Y9GI76_9ACTN</name>
<accession>A0A7Y9GI76</accession>
<feature type="region of interest" description="Disordered" evidence="1">
    <location>
        <begin position="1"/>
        <end position="33"/>
    </location>
</feature>
<gene>
    <name evidence="2" type="ORF">BJ999_007228</name>
</gene>
<evidence type="ECO:0000313" key="3">
    <source>
        <dbReference type="Proteomes" id="UP000591272"/>
    </source>
</evidence>